<dbReference type="InterPro" id="IPR045069">
    <property type="entry name" value="MATE_euk"/>
</dbReference>
<sequence length="510" mass="55958">MENTSDRQPLLSNDHDQTPANNSLRQSSSFIADAADIPKITGIGEFYTQFVVESKKLWYLAGPAIFTSLCQYSLGAITQTFAGQVGTLDLAAFSVENSVIAGFSFGTLLGMGSALETLCGQAYGAGQIDMLGVYMQRSWVILNSTAFLLMFLYIFAAQLLRLIGQTEDISREAGKVAIWMIPQLYAYAIYFPISKFLQSQSKIMVMAYIAGVALVLHSVLSWFFMMKLGWGLAAGTAVLDFSWWFIIVAQMAYIFMGYCGEAWSGFSWRAFENLWGFVKLSVASAVMLCLETWYFMALILFAGYLKNAEIAVDALSVCMNLVGWTIMAAIGCNSAISVRVSNELGARHPRTAKFSVVVVVISSFLIGLFISIILIIFRQQYPAVFSSSEEVQKVVYTLTPLLAACIVINNIQPALSGVAIGAGWQAIVAYVNIGCYYIFGIPLGLTLGYILNLGVTGIWIGMLTGTVVQTLVLFLIVYKTNWNKESSIAGARIREWGGETKDDKIKDLEN</sequence>
<reference evidence="8" key="1">
    <citation type="submission" date="2023-02" db="EMBL/GenBank/DDBJ databases">
        <title>Genome of toxic invasive species Heracleum sosnowskyi carries increased number of genes despite the absence of recent whole-genome duplications.</title>
        <authorList>
            <person name="Schelkunov M."/>
            <person name="Shtratnikova V."/>
            <person name="Makarenko M."/>
            <person name="Klepikova A."/>
            <person name="Omelchenko D."/>
            <person name="Novikova G."/>
            <person name="Obukhova E."/>
            <person name="Bogdanov V."/>
            <person name="Penin A."/>
            <person name="Logacheva M."/>
        </authorList>
    </citation>
    <scope>NUCLEOTIDE SEQUENCE</scope>
    <source>
        <strain evidence="8">Hsosn_3</strain>
        <tissue evidence="8">Leaf</tissue>
    </source>
</reference>
<feature type="transmembrane region" description="Helical" evidence="6">
    <location>
        <begin position="205"/>
        <end position="225"/>
    </location>
</feature>
<dbReference type="GO" id="GO:0015297">
    <property type="term" value="F:antiporter activity"/>
    <property type="evidence" value="ECO:0007669"/>
    <property type="project" value="InterPro"/>
</dbReference>
<evidence type="ECO:0000256" key="4">
    <source>
        <dbReference type="ARBA" id="ARBA00022989"/>
    </source>
</evidence>
<feature type="transmembrane region" description="Helical" evidence="6">
    <location>
        <begin position="457"/>
        <end position="478"/>
    </location>
</feature>
<dbReference type="GO" id="GO:1990961">
    <property type="term" value="P:xenobiotic detoxification by transmembrane export across the plasma membrane"/>
    <property type="evidence" value="ECO:0007669"/>
    <property type="project" value="InterPro"/>
</dbReference>
<proteinExistence type="inferred from homology"/>
<comment type="similarity">
    <text evidence="2 6">Belongs to the multi antimicrobial extrusion (MATE) (TC 2.A.66.1) family.</text>
</comment>
<dbReference type="InterPro" id="IPR002528">
    <property type="entry name" value="MATE_fam"/>
</dbReference>
<dbReference type="PANTHER" id="PTHR11206">
    <property type="entry name" value="MULTIDRUG RESISTANCE PROTEIN"/>
    <property type="match status" value="1"/>
</dbReference>
<dbReference type="Pfam" id="PF01554">
    <property type="entry name" value="MatE"/>
    <property type="match status" value="2"/>
</dbReference>
<feature type="transmembrane region" description="Helical" evidence="6">
    <location>
        <begin position="397"/>
        <end position="415"/>
    </location>
</feature>
<comment type="caution">
    <text evidence="8">The sequence shown here is derived from an EMBL/GenBank/DDBJ whole genome shotgun (WGS) entry which is preliminary data.</text>
</comment>
<dbReference type="NCBIfam" id="TIGR00797">
    <property type="entry name" value="matE"/>
    <property type="match status" value="1"/>
</dbReference>
<evidence type="ECO:0000256" key="5">
    <source>
        <dbReference type="ARBA" id="ARBA00023136"/>
    </source>
</evidence>
<gene>
    <name evidence="8" type="ORF">POM88_028253</name>
</gene>
<dbReference type="Proteomes" id="UP001237642">
    <property type="component" value="Unassembled WGS sequence"/>
</dbReference>
<dbReference type="AlphaFoldDB" id="A0AAD8IAJ6"/>
<keyword evidence="4 6" id="KW-1133">Transmembrane helix</keyword>
<feature type="transmembrane region" description="Helical" evidence="6">
    <location>
        <begin position="310"/>
        <end position="333"/>
    </location>
</feature>
<name>A0AAD8IAJ6_9APIA</name>
<dbReference type="GO" id="GO:0042910">
    <property type="term" value="F:xenobiotic transmembrane transporter activity"/>
    <property type="evidence" value="ECO:0007669"/>
    <property type="project" value="InterPro"/>
</dbReference>
<evidence type="ECO:0000256" key="7">
    <source>
        <dbReference type="SAM" id="MobiDB-lite"/>
    </source>
</evidence>
<accession>A0AAD8IAJ6</accession>
<evidence type="ECO:0000256" key="2">
    <source>
        <dbReference type="ARBA" id="ARBA00010199"/>
    </source>
</evidence>
<protein>
    <recommendedName>
        <fullName evidence="6">Protein DETOXIFICATION</fullName>
    </recommendedName>
    <alternativeName>
        <fullName evidence="6">Multidrug and toxic compound extrusion protein</fullName>
    </alternativeName>
</protein>
<feature type="transmembrane region" description="Helical" evidence="6">
    <location>
        <begin position="280"/>
        <end position="304"/>
    </location>
</feature>
<feature type="transmembrane region" description="Helical" evidence="6">
    <location>
        <begin position="427"/>
        <end position="451"/>
    </location>
</feature>
<feature type="transmembrane region" description="Helical" evidence="6">
    <location>
        <begin position="354"/>
        <end position="377"/>
    </location>
</feature>
<dbReference type="EMBL" id="JAUIZM010000006">
    <property type="protein sequence ID" value="KAK1381509.1"/>
    <property type="molecule type" value="Genomic_DNA"/>
</dbReference>
<feature type="transmembrane region" description="Helical" evidence="6">
    <location>
        <begin position="176"/>
        <end position="193"/>
    </location>
</feature>
<reference evidence="8" key="2">
    <citation type="submission" date="2023-05" db="EMBL/GenBank/DDBJ databases">
        <authorList>
            <person name="Schelkunov M.I."/>
        </authorList>
    </citation>
    <scope>NUCLEOTIDE SEQUENCE</scope>
    <source>
        <strain evidence="8">Hsosn_3</strain>
        <tissue evidence="8">Leaf</tissue>
    </source>
</reference>
<keyword evidence="5 6" id="KW-0472">Membrane</keyword>
<evidence type="ECO:0000256" key="1">
    <source>
        <dbReference type="ARBA" id="ARBA00004141"/>
    </source>
</evidence>
<comment type="subcellular location">
    <subcellularLocation>
        <location evidence="1">Membrane</location>
        <topology evidence="1">Multi-pass membrane protein</topology>
    </subcellularLocation>
</comment>
<dbReference type="CDD" id="cd13132">
    <property type="entry name" value="MATE_eukaryotic"/>
    <property type="match status" value="1"/>
</dbReference>
<keyword evidence="9" id="KW-1185">Reference proteome</keyword>
<feature type="transmembrane region" description="Helical" evidence="6">
    <location>
        <begin position="241"/>
        <end position="259"/>
    </location>
</feature>
<evidence type="ECO:0000313" key="8">
    <source>
        <dbReference type="EMBL" id="KAK1381509.1"/>
    </source>
</evidence>
<keyword evidence="3 6" id="KW-0812">Transmembrane</keyword>
<evidence type="ECO:0000313" key="9">
    <source>
        <dbReference type="Proteomes" id="UP001237642"/>
    </source>
</evidence>
<feature type="region of interest" description="Disordered" evidence="7">
    <location>
        <begin position="1"/>
        <end position="23"/>
    </location>
</feature>
<dbReference type="GO" id="GO:0016020">
    <property type="term" value="C:membrane"/>
    <property type="evidence" value="ECO:0007669"/>
    <property type="project" value="UniProtKB-SubCell"/>
</dbReference>
<evidence type="ECO:0000256" key="6">
    <source>
        <dbReference type="RuleBase" id="RU004914"/>
    </source>
</evidence>
<feature type="transmembrane region" description="Helical" evidence="6">
    <location>
        <begin position="140"/>
        <end position="164"/>
    </location>
</feature>
<evidence type="ECO:0000256" key="3">
    <source>
        <dbReference type="ARBA" id="ARBA00022692"/>
    </source>
</evidence>
<organism evidence="8 9">
    <name type="scientific">Heracleum sosnowskyi</name>
    <dbReference type="NCBI Taxonomy" id="360622"/>
    <lineage>
        <taxon>Eukaryota</taxon>
        <taxon>Viridiplantae</taxon>
        <taxon>Streptophyta</taxon>
        <taxon>Embryophyta</taxon>
        <taxon>Tracheophyta</taxon>
        <taxon>Spermatophyta</taxon>
        <taxon>Magnoliopsida</taxon>
        <taxon>eudicotyledons</taxon>
        <taxon>Gunneridae</taxon>
        <taxon>Pentapetalae</taxon>
        <taxon>asterids</taxon>
        <taxon>campanulids</taxon>
        <taxon>Apiales</taxon>
        <taxon>Apiaceae</taxon>
        <taxon>Apioideae</taxon>
        <taxon>apioid superclade</taxon>
        <taxon>Tordylieae</taxon>
        <taxon>Tordyliinae</taxon>
        <taxon>Heracleum</taxon>
    </lineage>
</organism>
<feature type="compositionally biased region" description="Polar residues" evidence="7">
    <location>
        <begin position="1"/>
        <end position="11"/>
    </location>
</feature>